<organism evidence="3 4">
    <name type="scientific">Pseudonocardia oroxyli</name>
    <dbReference type="NCBI Taxonomy" id="366584"/>
    <lineage>
        <taxon>Bacteria</taxon>
        <taxon>Bacillati</taxon>
        <taxon>Actinomycetota</taxon>
        <taxon>Actinomycetes</taxon>
        <taxon>Pseudonocardiales</taxon>
        <taxon>Pseudonocardiaceae</taxon>
        <taxon>Pseudonocardia</taxon>
    </lineage>
</organism>
<feature type="region of interest" description="Disordered" evidence="1">
    <location>
        <begin position="213"/>
        <end position="272"/>
    </location>
</feature>
<dbReference type="CDD" id="cd00085">
    <property type="entry name" value="HNHc"/>
    <property type="match status" value="1"/>
</dbReference>
<dbReference type="AlphaFoldDB" id="A0A1G7S7A9"/>
<evidence type="ECO:0000256" key="1">
    <source>
        <dbReference type="SAM" id="MobiDB-lite"/>
    </source>
</evidence>
<dbReference type="SMART" id="SM00507">
    <property type="entry name" value="HNHc"/>
    <property type="match status" value="1"/>
</dbReference>
<proteinExistence type="predicted"/>
<dbReference type="EMBL" id="FNBE01000009">
    <property type="protein sequence ID" value="SDG18925.1"/>
    <property type="molecule type" value="Genomic_DNA"/>
</dbReference>
<keyword evidence="4" id="KW-1185">Reference proteome</keyword>
<protein>
    <recommendedName>
        <fullName evidence="2">HNH nuclease domain-containing protein</fullName>
    </recommendedName>
</protein>
<dbReference type="InterPro" id="IPR003615">
    <property type="entry name" value="HNH_nuc"/>
</dbReference>
<evidence type="ECO:0000259" key="2">
    <source>
        <dbReference type="SMART" id="SM00507"/>
    </source>
</evidence>
<dbReference type="STRING" id="366584.SAMN05216377_109258"/>
<dbReference type="Proteomes" id="UP000198967">
    <property type="component" value="Unassembled WGS sequence"/>
</dbReference>
<gene>
    <name evidence="3" type="ORF">SAMN05216377_109258</name>
</gene>
<evidence type="ECO:0000313" key="4">
    <source>
        <dbReference type="Proteomes" id="UP000198967"/>
    </source>
</evidence>
<dbReference type="RefSeq" id="WP_093084994.1">
    <property type="nucleotide sequence ID" value="NZ_FNBE01000009.1"/>
</dbReference>
<feature type="domain" description="HNH nuclease" evidence="2">
    <location>
        <begin position="134"/>
        <end position="186"/>
    </location>
</feature>
<reference evidence="3 4" key="1">
    <citation type="submission" date="2016-10" db="EMBL/GenBank/DDBJ databases">
        <authorList>
            <person name="de Groot N.N."/>
        </authorList>
    </citation>
    <scope>NUCLEOTIDE SEQUENCE [LARGE SCALE GENOMIC DNA]</scope>
    <source>
        <strain evidence="3 4">CGMCC 4.3143</strain>
    </source>
</reference>
<feature type="compositionally biased region" description="Basic and acidic residues" evidence="1">
    <location>
        <begin position="229"/>
        <end position="241"/>
    </location>
</feature>
<evidence type="ECO:0000313" key="3">
    <source>
        <dbReference type="EMBL" id="SDG18925.1"/>
    </source>
</evidence>
<dbReference type="OrthoDB" id="3567954at2"/>
<accession>A0A1G7S7A9</accession>
<sequence>MHLQVALSTLLGLDDRPAELPDLGPVPASRVRELVAAQRGAPWRFAITGPDGRVVRTGALRRRPDLQAVPCTDPAAPGLVDILVDATLLAELIDDPPRTPSPPAHTWSEVLAEIDTPRERPLDDAPRARFPHTGLRRHIELRDRYCTFPGCLAPAHTADLDHTVDHARGGTTTAGGLGPACRHDHGLKQRGWHLDQPEPGRFQWHSPLGRSYRTRSEPLLPPLPTPVRHGPDPELDGEPRSSEAPLLVWRPDPPPPVPCPPTPVELDEPPPF</sequence>
<name>A0A1G7S7A9_PSEOR</name>
<feature type="compositionally biased region" description="Pro residues" evidence="1">
    <location>
        <begin position="251"/>
        <end position="264"/>
    </location>
</feature>